<accession>A0ABN2SJW9</accession>
<feature type="compositionally biased region" description="Low complexity" evidence="1">
    <location>
        <begin position="21"/>
        <end position="45"/>
    </location>
</feature>
<gene>
    <name evidence="2" type="ORF">GCM10009799_11960</name>
</gene>
<evidence type="ECO:0000256" key="1">
    <source>
        <dbReference type="SAM" id="MobiDB-lite"/>
    </source>
</evidence>
<sequence length="83" mass="8567">MLGELRPRVRPKERNEAPMASGPSVPRARPGGGAAPATTPILAAAYRTPPDRIHADQAAQPTPAALPPAADRVTLSPRSTTPA</sequence>
<evidence type="ECO:0000313" key="3">
    <source>
        <dbReference type="Proteomes" id="UP001501585"/>
    </source>
</evidence>
<organism evidence="2 3">
    <name type="scientific">Nocardiopsis rhodophaea</name>
    <dbReference type="NCBI Taxonomy" id="280238"/>
    <lineage>
        <taxon>Bacteria</taxon>
        <taxon>Bacillati</taxon>
        <taxon>Actinomycetota</taxon>
        <taxon>Actinomycetes</taxon>
        <taxon>Streptosporangiales</taxon>
        <taxon>Nocardiopsidaceae</taxon>
        <taxon>Nocardiopsis</taxon>
    </lineage>
</organism>
<keyword evidence="3" id="KW-1185">Reference proteome</keyword>
<protein>
    <submittedName>
        <fullName evidence="2">Uncharacterized protein</fullName>
    </submittedName>
</protein>
<proteinExistence type="predicted"/>
<feature type="compositionally biased region" description="Basic and acidic residues" evidence="1">
    <location>
        <begin position="1"/>
        <end position="16"/>
    </location>
</feature>
<dbReference type="Proteomes" id="UP001501585">
    <property type="component" value="Unassembled WGS sequence"/>
</dbReference>
<evidence type="ECO:0000313" key="2">
    <source>
        <dbReference type="EMBL" id="GAA1987939.1"/>
    </source>
</evidence>
<dbReference type="EMBL" id="BAAAPC010000004">
    <property type="protein sequence ID" value="GAA1987939.1"/>
    <property type="molecule type" value="Genomic_DNA"/>
</dbReference>
<comment type="caution">
    <text evidence="2">The sequence shown here is derived from an EMBL/GenBank/DDBJ whole genome shotgun (WGS) entry which is preliminary data.</text>
</comment>
<feature type="compositionally biased region" description="Low complexity" evidence="1">
    <location>
        <begin position="56"/>
        <end position="71"/>
    </location>
</feature>
<feature type="region of interest" description="Disordered" evidence="1">
    <location>
        <begin position="1"/>
        <end position="83"/>
    </location>
</feature>
<name>A0ABN2SJW9_9ACTN</name>
<reference evidence="2 3" key="1">
    <citation type="journal article" date="2019" name="Int. J. Syst. Evol. Microbiol.">
        <title>The Global Catalogue of Microorganisms (GCM) 10K type strain sequencing project: providing services to taxonomists for standard genome sequencing and annotation.</title>
        <authorList>
            <consortium name="The Broad Institute Genomics Platform"/>
            <consortium name="The Broad Institute Genome Sequencing Center for Infectious Disease"/>
            <person name="Wu L."/>
            <person name="Ma J."/>
        </authorList>
    </citation>
    <scope>NUCLEOTIDE SEQUENCE [LARGE SCALE GENOMIC DNA]</scope>
    <source>
        <strain evidence="2 3">JCM 15313</strain>
    </source>
</reference>